<evidence type="ECO:0000256" key="4">
    <source>
        <dbReference type="ARBA" id="ARBA00022840"/>
    </source>
</evidence>
<name>A0A369MJV2_EGGLN</name>
<dbReference type="PANTHER" id="PTHR43335:SF8">
    <property type="entry name" value="ABC TRANSPORTER, ATP-BINDING PROTEIN"/>
    <property type="match status" value="1"/>
</dbReference>
<evidence type="ECO:0000259" key="5">
    <source>
        <dbReference type="PROSITE" id="PS50893"/>
    </source>
</evidence>
<dbReference type="Pfam" id="PF00005">
    <property type="entry name" value="ABC_tran"/>
    <property type="match status" value="1"/>
</dbReference>
<dbReference type="GeneID" id="69510244"/>
<proteinExistence type="inferred from homology"/>
<dbReference type="GO" id="GO:0016887">
    <property type="term" value="F:ATP hydrolysis activity"/>
    <property type="evidence" value="ECO:0007669"/>
    <property type="project" value="InterPro"/>
</dbReference>
<dbReference type="PANTHER" id="PTHR43335">
    <property type="entry name" value="ABC TRANSPORTER, ATP-BINDING PROTEIN"/>
    <property type="match status" value="1"/>
</dbReference>
<dbReference type="InterPro" id="IPR027417">
    <property type="entry name" value="P-loop_NTPase"/>
</dbReference>
<evidence type="ECO:0000256" key="2">
    <source>
        <dbReference type="ARBA" id="ARBA00022448"/>
    </source>
</evidence>
<dbReference type="Gene3D" id="3.40.50.300">
    <property type="entry name" value="P-loop containing nucleotide triphosphate hydrolases"/>
    <property type="match status" value="1"/>
</dbReference>
<dbReference type="InterPro" id="IPR003593">
    <property type="entry name" value="AAA+_ATPase"/>
</dbReference>
<keyword evidence="2" id="KW-0813">Transport</keyword>
<protein>
    <submittedName>
        <fullName evidence="6">ABC transporter ATP-binding protein</fullName>
    </submittedName>
</protein>
<evidence type="ECO:0000313" key="6">
    <source>
        <dbReference type="EMBL" id="RDB72525.1"/>
    </source>
</evidence>
<dbReference type="InterPro" id="IPR003439">
    <property type="entry name" value="ABC_transporter-like_ATP-bd"/>
</dbReference>
<dbReference type="RefSeq" id="WP_009305015.1">
    <property type="nucleotide sequence ID" value="NZ_CP089331.1"/>
</dbReference>
<feature type="domain" description="ABC transporter" evidence="5">
    <location>
        <begin position="5"/>
        <end position="234"/>
    </location>
</feature>
<dbReference type="PROSITE" id="PS00211">
    <property type="entry name" value="ABC_TRANSPORTER_1"/>
    <property type="match status" value="1"/>
</dbReference>
<dbReference type="AlphaFoldDB" id="A0A369MJV2"/>
<evidence type="ECO:0000256" key="3">
    <source>
        <dbReference type="ARBA" id="ARBA00022741"/>
    </source>
</evidence>
<dbReference type="SMART" id="SM00382">
    <property type="entry name" value="AAA"/>
    <property type="match status" value="1"/>
</dbReference>
<dbReference type="InterPro" id="IPR017871">
    <property type="entry name" value="ABC_transporter-like_CS"/>
</dbReference>
<comment type="caution">
    <text evidence="6">The sequence shown here is derived from an EMBL/GenBank/DDBJ whole genome shotgun (WGS) entry which is preliminary data.</text>
</comment>
<dbReference type="GO" id="GO:0005524">
    <property type="term" value="F:ATP binding"/>
    <property type="evidence" value="ECO:0007669"/>
    <property type="project" value="UniProtKB-KW"/>
</dbReference>
<comment type="similarity">
    <text evidence="1">Belongs to the ABC transporter superfamily.</text>
</comment>
<dbReference type="Proteomes" id="UP000253970">
    <property type="component" value="Unassembled WGS sequence"/>
</dbReference>
<organism evidence="6 7">
    <name type="scientific">Eggerthella lenta</name>
    <name type="common">Eubacterium lentum</name>
    <dbReference type="NCBI Taxonomy" id="84112"/>
    <lineage>
        <taxon>Bacteria</taxon>
        <taxon>Bacillati</taxon>
        <taxon>Actinomycetota</taxon>
        <taxon>Coriobacteriia</taxon>
        <taxon>Eggerthellales</taxon>
        <taxon>Eggerthellaceae</taxon>
        <taxon>Eggerthella</taxon>
    </lineage>
</organism>
<reference evidence="6 7" key="1">
    <citation type="journal article" date="2018" name="Elife">
        <title>Discovery and characterization of a prevalent human gut bacterial enzyme sufficient for the inactivation of a family of plant toxins.</title>
        <authorList>
            <person name="Koppel N."/>
            <person name="Bisanz J.E."/>
            <person name="Pandelia M.E."/>
            <person name="Turnbaugh P.J."/>
            <person name="Balskus E.P."/>
        </authorList>
    </citation>
    <scope>NUCLEOTIDE SEQUENCE [LARGE SCALE GENOMIC DNA]</scope>
    <source>
        <strain evidence="6 7">W1 BHI 6</strain>
    </source>
</reference>
<accession>A0A369MJV2</accession>
<dbReference type="SUPFAM" id="SSF52540">
    <property type="entry name" value="P-loop containing nucleoside triphosphate hydrolases"/>
    <property type="match status" value="1"/>
</dbReference>
<dbReference type="PROSITE" id="PS50893">
    <property type="entry name" value="ABC_TRANSPORTER_2"/>
    <property type="match status" value="1"/>
</dbReference>
<gene>
    <name evidence="6" type="ORF">C1875_03385</name>
</gene>
<dbReference type="EMBL" id="PPTU01000003">
    <property type="protein sequence ID" value="RDB72525.1"/>
    <property type="molecule type" value="Genomic_DNA"/>
</dbReference>
<keyword evidence="3" id="KW-0547">Nucleotide-binding</keyword>
<keyword evidence="4 6" id="KW-0067">ATP-binding</keyword>
<evidence type="ECO:0000313" key="7">
    <source>
        <dbReference type="Proteomes" id="UP000253970"/>
    </source>
</evidence>
<evidence type="ECO:0000256" key="1">
    <source>
        <dbReference type="ARBA" id="ARBA00005417"/>
    </source>
</evidence>
<sequence>MDTVIETRGLTKRYGGDVCALYDADVSVRRGDIFGVVGDNGAGKTTLFKLLCGLAFPTEGEVRLFGAHEPRELERQRTRIGSIIESPGFYPGLSVEKNLECCRIRKGVPGKDAVARVLDTVGLAYAKDRRCRTLSLGMKQRLGLAMALLGEPEVLILDEPTNGLDPSGIVEMRAFLQGLNRDKGITIVISSHHLAELEQMATTYAFLKRGCVVEQVSARTLQERCADYVDIAVSDAARFTALLEKELRHERYLVLLDGTVRIFDPAAGIEAYSGLAARAGMDVSKLERRKMSLEQYYLELKEKGVA</sequence>